<evidence type="ECO:0000313" key="1">
    <source>
        <dbReference type="EMBL" id="CAI9178727.1"/>
    </source>
</evidence>
<evidence type="ECO:0000313" key="2">
    <source>
        <dbReference type="Proteomes" id="UP001176941"/>
    </source>
</evidence>
<proteinExistence type="predicted"/>
<gene>
    <name evidence="1" type="ORF">MRATA1EN1_LOCUS27689</name>
</gene>
<organism evidence="1 2">
    <name type="scientific">Rangifer tarandus platyrhynchus</name>
    <name type="common">Svalbard reindeer</name>
    <dbReference type="NCBI Taxonomy" id="3082113"/>
    <lineage>
        <taxon>Eukaryota</taxon>
        <taxon>Metazoa</taxon>
        <taxon>Chordata</taxon>
        <taxon>Craniata</taxon>
        <taxon>Vertebrata</taxon>
        <taxon>Euteleostomi</taxon>
        <taxon>Mammalia</taxon>
        <taxon>Eutheria</taxon>
        <taxon>Laurasiatheria</taxon>
        <taxon>Artiodactyla</taxon>
        <taxon>Ruminantia</taxon>
        <taxon>Pecora</taxon>
        <taxon>Cervidae</taxon>
        <taxon>Odocoileinae</taxon>
        <taxon>Rangifer</taxon>
    </lineage>
</organism>
<protein>
    <submittedName>
        <fullName evidence="1">Uncharacterized protein</fullName>
    </submittedName>
</protein>
<name>A0ABN8ZXQ0_RANTA</name>
<accession>A0ABN8ZXQ0</accession>
<sequence>MQPLPALAGDSEAFSALVTPQARHSISSKFKWPPSQAPQCQDPAEFLICWLNSKGAERNLPDLLRAQAQRRSTVTSAHAFGEQGFLFGQRICGFPELDKSSAYGVVSQRQVPPRAGIWSGGEQVLGALNHPIHSALDPGERPTWCSKATQSREVGLGDFLVERSTQVESWLGLASQVGGAGALEVRRCRPGGPVVMCRFVIHISVSWPELFSCDQLFPLAVQAEVAIQAVAERPLEWYPFVIPLDVCPAEAANNLGPHWPTRPKSKGLDSWEDSCLVTDGHLLKAEGTPRAGGEAGVWASPGEARTAVHTQPPSEELWSRLG</sequence>
<dbReference type="EMBL" id="OX459944">
    <property type="protein sequence ID" value="CAI9178727.1"/>
    <property type="molecule type" value="Genomic_DNA"/>
</dbReference>
<dbReference type="Proteomes" id="UP001176941">
    <property type="component" value="Chromosome 8"/>
</dbReference>
<reference evidence="1" key="1">
    <citation type="submission" date="2023-04" db="EMBL/GenBank/DDBJ databases">
        <authorList>
            <consortium name="ELIXIR-Norway"/>
        </authorList>
    </citation>
    <scope>NUCLEOTIDE SEQUENCE [LARGE SCALE GENOMIC DNA]</scope>
</reference>
<keyword evidence="2" id="KW-1185">Reference proteome</keyword>